<gene>
    <name evidence="2" type="ORF">NA56DRAFT_569098</name>
</gene>
<keyword evidence="1" id="KW-0472">Membrane</keyword>
<keyword evidence="1" id="KW-0812">Transmembrane</keyword>
<feature type="transmembrane region" description="Helical" evidence="1">
    <location>
        <begin position="102"/>
        <end position="120"/>
    </location>
</feature>
<name>A0A2J6QAK3_9HELO</name>
<dbReference type="EMBL" id="KZ613475">
    <property type="protein sequence ID" value="PMD23276.1"/>
    <property type="molecule type" value="Genomic_DNA"/>
</dbReference>
<feature type="transmembrane region" description="Helical" evidence="1">
    <location>
        <begin position="141"/>
        <end position="160"/>
    </location>
</feature>
<reference evidence="2 3" key="1">
    <citation type="submission" date="2016-05" db="EMBL/GenBank/DDBJ databases">
        <title>A degradative enzymes factory behind the ericoid mycorrhizal symbiosis.</title>
        <authorList>
            <consortium name="DOE Joint Genome Institute"/>
            <person name="Martino E."/>
            <person name="Morin E."/>
            <person name="Grelet G."/>
            <person name="Kuo A."/>
            <person name="Kohler A."/>
            <person name="Daghino S."/>
            <person name="Barry K."/>
            <person name="Choi C."/>
            <person name="Cichocki N."/>
            <person name="Clum A."/>
            <person name="Copeland A."/>
            <person name="Hainaut M."/>
            <person name="Haridas S."/>
            <person name="Labutti K."/>
            <person name="Lindquist E."/>
            <person name="Lipzen A."/>
            <person name="Khouja H.-R."/>
            <person name="Murat C."/>
            <person name="Ohm R."/>
            <person name="Olson A."/>
            <person name="Spatafora J."/>
            <person name="Veneault-Fourrey C."/>
            <person name="Henrissat B."/>
            <person name="Grigoriev I."/>
            <person name="Martin F."/>
            <person name="Perotto S."/>
        </authorList>
    </citation>
    <scope>NUCLEOTIDE SEQUENCE [LARGE SCALE GENOMIC DNA]</scope>
    <source>
        <strain evidence="2 3">UAMH 7357</strain>
    </source>
</reference>
<protein>
    <submittedName>
        <fullName evidence="2">Uncharacterized protein</fullName>
    </submittedName>
</protein>
<dbReference type="Proteomes" id="UP000235672">
    <property type="component" value="Unassembled WGS sequence"/>
</dbReference>
<evidence type="ECO:0000256" key="1">
    <source>
        <dbReference type="SAM" id="Phobius"/>
    </source>
</evidence>
<feature type="transmembrane region" description="Helical" evidence="1">
    <location>
        <begin position="48"/>
        <end position="69"/>
    </location>
</feature>
<evidence type="ECO:0000313" key="2">
    <source>
        <dbReference type="EMBL" id="PMD23276.1"/>
    </source>
</evidence>
<sequence>MICCGRRPLAPWTKLRGPRKWNISLAITKLIFTIIPSVVTMARCSHSWQFETIAAMKLALSLTSGIIGIHPKYLWGLLYLPGVVAGTAGTISLVAINFNHTIRIITGVFGSVALACAILVSIIKCCRWQDDSDHEHSRPHWIFFGVGTIFLFILICGALYSDWVLAVIEHNLAGYPAGKNRGIQALWVFYMIGKRLNLFMT</sequence>
<proteinExistence type="predicted"/>
<dbReference type="OrthoDB" id="2396694at2759"/>
<evidence type="ECO:0000313" key="3">
    <source>
        <dbReference type="Proteomes" id="UP000235672"/>
    </source>
</evidence>
<accession>A0A2J6QAK3</accession>
<keyword evidence="3" id="KW-1185">Reference proteome</keyword>
<dbReference type="AlphaFoldDB" id="A0A2J6QAK3"/>
<feature type="transmembrane region" description="Helical" evidence="1">
    <location>
        <begin position="76"/>
        <end position="96"/>
    </location>
</feature>
<keyword evidence="1" id="KW-1133">Transmembrane helix</keyword>
<feature type="transmembrane region" description="Helical" evidence="1">
    <location>
        <begin position="21"/>
        <end position="42"/>
    </location>
</feature>
<organism evidence="2 3">
    <name type="scientific">Hyaloscypha hepaticicola</name>
    <dbReference type="NCBI Taxonomy" id="2082293"/>
    <lineage>
        <taxon>Eukaryota</taxon>
        <taxon>Fungi</taxon>
        <taxon>Dikarya</taxon>
        <taxon>Ascomycota</taxon>
        <taxon>Pezizomycotina</taxon>
        <taxon>Leotiomycetes</taxon>
        <taxon>Helotiales</taxon>
        <taxon>Hyaloscyphaceae</taxon>
        <taxon>Hyaloscypha</taxon>
    </lineage>
</organism>